<comment type="caution">
    <text evidence="1">The sequence shown here is derived from an EMBL/GenBank/DDBJ whole genome shotgun (WGS) entry which is preliminary data.</text>
</comment>
<name>A0A3M7SR82_BRAPC</name>
<evidence type="ECO:0000313" key="1">
    <source>
        <dbReference type="EMBL" id="RNA38182.1"/>
    </source>
</evidence>
<keyword evidence="2" id="KW-1185">Reference proteome</keyword>
<organism evidence="1 2">
    <name type="scientific">Brachionus plicatilis</name>
    <name type="common">Marine rotifer</name>
    <name type="synonym">Brachionus muelleri</name>
    <dbReference type="NCBI Taxonomy" id="10195"/>
    <lineage>
        <taxon>Eukaryota</taxon>
        <taxon>Metazoa</taxon>
        <taxon>Spiralia</taxon>
        <taxon>Gnathifera</taxon>
        <taxon>Rotifera</taxon>
        <taxon>Eurotatoria</taxon>
        <taxon>Monogononta</taxon>
        <taxon>Pseudotrocha</taxon>
        <taxon>Ploima</taxon>
        <taxon>Brachionidae</taxon>
        <taxon>Brachionus</taxon>
    </lineage>
</organism>
<dbReference type="EMBL" id="REGN01000910">
    <property type="protein sequence ID" value="RNA38182.1"/>
    <property type="molecule type" value="Genomic_DNA"/>
</dbReference>
<proteinExistence type="predicted"/>
<dbReference type="AlphaFoldDB" id="A0A3M7SR82"/>
<evidence type="ECO:0000313" key="2">
    <source>
        <dbReference type="Proteomes" id="UP000276133"/>
    </source>
</evidence>
<accession>A0A3M7SR82</accession>
<dbReference type="Proteomes" id="UP000276133">
    <property type="component" value="Unassembled WGS sequence"/>
</dbReference>
<gene>
    <name evidence="1" type="ORF">BpHYR1_024624</name>
</gene>
<sequence>MRFIVQFKTPNHVKNVVDTNRTANVFNLIKKFMFKSYIFTHASRLLSEFKYGFTSGIVKQTIFYLKDQLKKIEEIFDN</sequence>
<protein>
    <submittedName>
        <fullName evidence="1">Uncharacterized protein</fullName>
    </submittedName>
</protein>
<reference evidence="1 2" key="1">
    <citation type="journal article" date="2018" name="Sci. Rep.">
        <title>Genomic signatures of local adaptation to the degree of environmental predictability in rotifers.</title>
        <authorList>
            <person name="Franch-Gras L."/>
            <person name="Hahn C."/>
            <person name="Garcia-Roger E.M."/>
            <person name="Carmona M.J."/>
            <person name="Serra M."/>
            <person name="Gomez A."/>
        </authorList>
    </citation>
    <scope>NUCLEOTIDE SEQUENCE [LARGE SCALE GENOMIC DNA]</scope>
    <source>
        <strain evidence="1">HYR1</strain>
    </source>
</reference>